<dbReference type="GO" id="GO:0016740">
    <property type="term" value="F:transferase activity"/>
    <property type="evidence" value="ECO:0007669"/>
    <property type="project" value="UniProtKB-KW"/>
</dbReference>
<evidence type="ECO:0000313" key="3">
    <source>
        <dbReference type="Proteomes" id="UP000235005"/>
    </source>
</evidence>
<dbReference type="PANTHER" id="PTHR38780:SF1">
    <property type="entry name" value="PROTEIN TUSC"/>
    <property type="match status" value="1"/>
</dbReference>
<comment type="similarity">
    <text evidence="1">Belongs to the DsrF/TusC family.</text>
</comment>
<dbReference type="AlphaFoldDB" id="A0A2N5WWW0"/>
<dbReference type="SUPFAM" id="SSF75169">
    <property type="entry name" value="DsrEFH-like"/>
    <property type="match status" value="1"/>
</dbReference>
<dbReference type="Proteomes" id="UP000235005">
    <property type="component" value="Unassembled WGS sequence"/>
</dbReference>
<evidence type="ECO:0000256" key="1">
    <source>
        <dbReference type="ARBA" id="ARBA00005996"/>
    </source>
</evidence>
<dbReference type="InterPro" id="IPR017462">
    <property type="entry name" value="Sulphur_relay_TusC/DsrF"/>
</dbReference>
<proteinExistence type="inferred from homology"/>
<name>A0A2N5WWW0_9GAMM</name>
<dbReference type="EMBL" id="PKUS01000051">
    <property type="protein sequence ID" value="PLW66710.1"/>
    <property type="molecule type" value="Genomic_DNA"/>
</dbReference>
<reference evidence="2 3" key="1">
    <citation type="submission" date="2018-01" db="EMBL/GenBank/DDBJ databases">
        <title>The draft genome sequence of Halioglobus lutimaris HF004.</title>
        <authorList>
            <person name="Du Z.-J."/>
            <person name="Shi M.-J."/>
        </authorList>
    </citation>
    <scope>NUCLEOTIDE SEQUENCE [LARGE SCALE GENOMIC DNA]</scope>
    <source>
        <strain evidence="2 3">HF004</strain>
    </source>
</reference>
<dbReference type="Gene3D" id="3.40.1260.10">
    <property type="entry name" value="DsrEFH-like"/>
    <property type="match status" value="1"/>
</dbReference>
<comment type="caution">
    <text evidence="2">The sequence shown here is derived from an EMBL/GenBank/DDBJ whole genome shotgun (WGS) entry which is preliminary data.</text>
</comment>
<dbReference type="Pfam" id="PF02635">
    <property type="entry name" value="DsrE"/>
    <property type="match status" value="1"/>
</dbReference>
<dbReference type="NCBIfam" id="TIGR03010">
    <property type="entry name" value="sulf_tusC_dsrF"/>
    <property type="match status" value="1"/>
</dbReference>
<protein>
    <submittedName>
        <fullName evidence="2">Sulfurtransferase complex subunit TusC</fullName>
    </submittedName>
</protein>
<keyword evidence="2" id="KW-0808">Transferase</keyword>
<dbReference type="NCBIfam" id="NF001238">
    <property type="entry name" value="PRK00211.1"/>
    <property type="match status" value="1"/>
</dbReference>
<dbReference type="InterPro" id="IPR003787">
    <property type="entry name" value="Sulphur_relay_DsrE/F-like"/>
</dbReference>
<sequence>MSTPQRKRTVIVMRHSPYGSSLTRATIDLALAMGAFEQDFDLLFMGAGVLQLLTDQDSAEIGVRNAGKVISSLPLYDVESVLVDADALRRYGIAASDLVLPARVLEAVELHPLLSEADHLVSC</sequence>
<gene>
    <name evidence="2" type="primary">tusC</name>
    <name evidence="2" type="ORF">C0039_20360</name>
</gene>
<dbReference type="InterPro" id="IPR027396">
    <property type="entry name" value="DsrEFH-like"/>
</dbReference>
<keyword evidence="3" id="KW-1185">Reference proteome</keyword>
<evidence type="ECO:0000313" key="2">
    <source>
        <dbReference type="EMBL" id="PLW66710.1"/>
    </source>
</evidence>
<accession>A0A2N5WWW0</accession>
<dbReference type="OrthoDB" id="9789418at2"/>
<organism evidence="2 3">
    <name type="scientific">Pseudohalioglobus lutimaris</name>
    <dbReference type="NCBI Taxonomy" id="1737061"/>
    <lineage>
        <taxon>Bacteria</taxon>
        <taxon>Pseudomonadati</taxon>
        <taxon>Pseudomonadota</taxon>
        <taxon>Gammaproteobacteria</taxon>
        <taxon>Cellvibrionales</taxon>
        <taxon>Halieaceae</taxon>
        <taxon>Pseudohalioglobus</taxon>
    </lineage>
</organism>
<dbReference type="PANTHER" id="PTHR38780">
    <property type="entry name" value="PROTEIN TUSC"/>
    <property type="match status" value="1"/>
</dbReference>
<dbReference type="RefSeq" id="WP_101519144.1">
    <property type="nucleotide sequence ID" value="NZ_PKUS01000051.1"/>
</dbReference>